<gene>
    <name evidence="1" type="ORF">ACFQRL_09535</name>
</gene>
<dbReference type="Pfam" id="PF10009">
    <property type="entry name" value="DUF2252"/>
    <property type="match status" value="1"/>
</dbReference>
<protein>
    <submittedName>
        <fullName evidence="1">DUF2252 domain-containing protein</fullName>
    </submittedName>
</protein>
<proteinExistence type="predicted"/>
<name>A0ABW2HEB7_9MICO</name>
<keyword evidence="2" id="KW-1185">Reference proteome</keyword>
<dbReference type="EMBL" id="JBHTBE010000002">
    <property type="protein sequence ID" value="MFC7269199.1"/>
    <property type="molecule type" value="Genomic_DNA"/>
</dbReference>
<dbReference type="PANTHER" id="PTHR39441:SF1">
    <property type="entry name" value="DUF2252 DOMAIN-CONTAINING PROTEIN"/>
    <property type="match status" value="1"/>
</dbReference>
<dbReference type="PANTHER" id="PTHR39441">
    <property type="entry name" value="DUF2252 DOMAIN-CONTAINING PROTEIN"/>
    <property type="match status" value="1"/>
</dbReference>
<comment type="caution">
    <text evidence="1">The sequence shown here is derived from an EMBL/GenBank/DDBJ whole genome shotgun (WGS) entry which is preliminary data.</text>
</comment>
<dbReference type="InterPro" id="IPR018721">
    <property type="entry name" value="DUF2252"/>
</dbReference>
<evidence type="ECO:0000313" key="1">
    <source>
        <dbReference type="EMBL" id="MFC7269199.1"/>
    </source>
</evidence>
<sequence length="459" mass="49713">MTDAVDPISATWVHPPEPGTLRELGRRARQNAPRGTLARRTTTDRDPLGIIDRQNASRLQELLPLRTERMSQSPFAFYRGTAALMAADLARDPHTGILVASCGDAHVANFGFYASPQRTLVFDLNDFDESAWAPWEWDLKRLVTSVVVAGQATSRDAGVIETAAREAVATYAGAIETSAQLSPTERYFAHFDLESVVRGLDKKSRAAITAAIKDAQKRTGERAVRRLTRANEHGRLVFVETPPTMVRLSDPEVLARLEGNVGDYLSSAQVDIRTVLSNYVTSDVALRVVGVGSVGTRCFLVAFQDGADNALLLQAKEANQSVLVEYGGIRQPAALQAEIAHGGQGARVVAMQRVLQAYSDPFLGSVRAALGDIYVRQFHDMKGGVDVEALDDRAFVTYAQACAAILARAHAQSPSASQVAGYIGKGHTLGDVFVDWALAYADLSRSDFEAFRAANKVLD</sequence>
<dbReference type="RefSeq" id="WP_262874124.1">
    <property type="nucleotide sequence ID" value="NZ_BAABKW010000012.1"/>
</dbReference>
<evidence type="ECO:0000313" key="2">
    <source>
        <dbReference type="Proteomes" id="UP001596507"/>
    </source>
</evidence>
<organism evidence="1 2">
    <name type="scientific">Microbacterium fluvii</name>
    <dbReference type="NCBI Taxonomy" id="415215"/>
    <lineage>
        <taxon>Bacteria</taxon>
        <taxon>Bacillati</taxon>
        <taxon>Actinomycetota</taxon>
        <taxon>Actinomycetes</taxon>
        <taxon>Micrococcales</taxon>
        <taxon>Microbacteriaceae</taxon>
        <taxon>Microbacterium</taxon>
    </lineage>
</organism>
<accession>A0ABW2HEB7</accession>
<reference evidence="2" key="1">
    <citation type="journal article" date="2019" name="Int. J. Syst. Evol. Microbiol.">
        <title>The Global Catalogue of Microorganisms (GCM) 10K type strain sequencing project: providing services to taxonomists for standard genome sequencing and annotation.</title>
        <authorList>
            <consortium name="The Broad Institute Genomics Platform"/>
            <consortium name="The Broad Institute Genome Sequencing Center for Infectious Disease"/>
            <person name="Wu L."/>
            <person name="Ma J."/>
        </authorList>
    </citation>
    <scope>NUCLEOTIDE SEQUENCE [LARGE SCALE GENOMIC DNA]</scope>
    <source>
        <strain evidence="2">CGMCC 1.15772</strain>
    </source>
</reference>
<dbReference type="Proteomes" id="UP001596507">
    <property type="component" value="Unassembled WGS sequence"/>
</dbReference>